<evidence type="ECO:0000256" key="2">
    <source>
        <dbReference type="ARBA" id="ARBA00009592"/>
    </source>
</evidence>
<evidence type="ECO:0000256" key="11">
    <source>
        <dbReference type="SAM" id="Phobius"/>
    </source>
</evidence>
<dbReference type="InterPro" id="IPR032675">
    <property type="entry name" value="LRR_dom_sf"/>
</dbReference>
<protein>
    <recommendedName>
        <fullName evidence="13">Leucine-rich repeat-containing N-terminal plant-type domain-containing protein</fullName>
    </recommendedName>
</protein>
<dbReference type="Pfam" id="PF08263">
    <property type="entry name" value="LRRNT_2"/>
    <property type="match status" value="1"/>
</dbReference>
<name>A0A822YGW5_NELNU</name>
<evidence type="ECO:0000256" key="5">
    <source>
        <dbReference type="ARBA" id="ARBA00022692"/>
    </source>
</evidence>
<dbReference type="FunFam" id="3.80.10.10:FF:000095">
    <property type="entry name" value="LRR receptor-like serine/threonine-protein kinase GSO1"/>
    <property type="match status" value="1"/>
</dbReference>
<dbReference type="InterPro" id="IPR046956">
    <property type="entry name" value="RLP23-like"/>
</dbReference>
<evidence type="ECO:0000313" key="15">
    <source>
        <dbReference type="Proteomes" id="UP000607653"/>
    </source>
</evidence>
<feature type="chain" id="PRO_5032884733" description="Leucine-rich repeat-containing N-terminal plant-type domain-containing protein" evidence="12">
    <location>
        <begin position="28"/>
        <end position="1022"/>
    </location>
</feature>
<dbReference type="SMART" id="SM00369">
    <property type="entry name" value="LRR_TYP"/>
    <property type="match status" value="9"/>
</dbReference>
<keyword evidence="15" id="KW-1185">Reference proteome</keyword>
<organism evidence="14 15">
    <name type="scientific">Nelumbo nucifera</name>
    <name type="common">Sacred lotus</name>
    <dbReference type="NCBI Taxonomy" id="4432"/>
    <lineage>
        <taxon>Eukaryota</taxon>
        <taxon>Viridiplantae</taxon>
        <taxon>Streptophyta</taxon>
        <taxon>Embryophyta</taxon>
        <taxon>Tracheophyta</taxon>
        <taxon>Spermatophyta</taxon>
        <taxon>Magnoliopsida</taxon>
        <taxon>Proteales</taxon>
        <taxon>Nelumbonaceae</taxon>
        <taxon>Nelumbo</taxon>
    </lineage>
</organism>
<evidence type="ECO:0000256" key="4">
    <source>
        <dbReference type="ARBA" id="ARBA00022614"/>
    </source>
</evidence>
<keyword evidence="8 11" id="KW-1133">Transmembrane helix</keyword>
<evidence type="ECO:0000256" key="10">
    <source>
        <dbReference type="ARBA" id="ARBA00023180"/>
    </source>
</evidence>
<keyword evidence="9 11" id="KW-0472">Membrane</keyword>
<evidence type="ECO:0000256" key="9">
    <source>
        <dbReference type="ARBA" id="ARBA00023136"/>
    </source>
</evidence>
<dbReference type="PANTHER" id="PTHR48061:SF12">
    <property type="entry name" value="DISEASE RESISTANCE LIKE PROTEIN"/>
    <property type="match status" value="1"/>
</dbReference>
<reference evidence="14 15" key="1">
    <citation type="journal article" date="2020" name="Mol. Biol. Evol.">
        <title>Distinct Expression and Methylation Patterns for Genes with Different Fates following a Single Whole-Genome Duplication in Flowering Plants.</title>
        <authorList>
            <person name="Shi T."/>
            <person name="Rahmani R.S."/>
            <person name="Gugger P.F."/>
            <person name="Wang M."/>
            <person name="Li H."/>
            <person name="Zhang Y."/>
            <person name="Li Z."/>
            <person name="Wang Q."/>
            <person name="Van de Peer Y."/>
            <person name="Marchal K."/>
            <person name="Chen J."/>
        </authorList>
    </citation>
    <scope>NUCLEOTIDE SEQUENCE [LARGE SCALE GENOMIC DNA]</scope>
    <source>
        <tissue evidence="14">Leaf</tissue>
    </source>
</reference>
<dbReference type="PRINTS" id="PR00019">
    <property type="entry name" value="LEURICHRPT"/>
</dbReference>
<dbReference type="Proteomes" id="UP000607653">
    <property type="component" value="Unassembled WGS sequence"/>
</dbReference>
<feature type="transmembrane region" description="Helical" evidence="11">
    <location>
        <begin position="980"/>
        <end position="1000"/>
    </location>
</feature>
<accession>A0A822YGW5</accession>
<evidence type="ECO:0000256" key="8">
    <source>
        <dbReference type="ARBA" id="ARBA00022989"/>
    </source>
</evidence>
<proteinExistence type="inferred from homology"/>
<keyword evidence="3" id="KW-1003">Cell membrane</keyword>
<dbReference type="FunFam" id="3.80.10.10:FF:000213">
    <property type="entry name" value="Tyrosine-sulfated glycopeptide receptor 1"/>
    <property type="match status" value="1"/>
</dbReference>
<comment type="similarity">
    <text evidence="2">Belongs to the RLP family.</text>
</comment>
<dbReference type="Gene3D" id="3.80.10.10">
    <property type="entry name" value="Ribonuclease Inhibitor"/>
    <property type="match status" value="5"/>
</dbReference>
<feature type="signal peptide" evidence="12">
    <location>
        <begin position="1"/>
        <end position="27"/>
    </location>
</feature>
<evidence type="ECO:0000256" key="1">
    <source>
        <dbReference type="ARBA" id="ARBA00004251"/>
    </source>
</evidence>
<keyword evidence="7" id="KW-0677">Repeat</keyword>
<keyword evidence="4" id="KW-0433">Leucine-rich repeat</keyword>
<dbReference type="GO" id="GO:0005886">
    <property type="term" value="C:plasma membrane"/>
    <property type="evidence" value="ECO:0007669"/>
    <property type="project" value="UniProtKB-SubCell"/>
</dbReference>
<evidence type="ECO:0000256" key="3">
    <source>
        <dbReference type="ARBA" id="ARBA00022475"/>
    </source>
</evidence>
<dbReference type="InterPro" id="IPR001611">
    <property type="entry name" value="Leu-rich_rpt"/>
</dbReference>
<dbReference type="SUPFAM" id="SSF52058">
    <property type="entry name" value="L domain-like"/>
    <property type="match status" value="3"/>
</dbReference>
<evidence type="ECO:0000256" key="6">
    <source>
        <dbReference type="ARBA" id="ARBA00022729"/>
    </source>
</evidence>
<sequence length="1022" mass="113084">MGSSHNLFITLLVILLLLLSCSFLVASNHPCLEDQSLALLQMKQSFSLGCSSVSLFDSSAGNISSWAIDKDCCSWDGITCDSNTGHVIGLNLTNNCLSGRLDSNNSLFHLLHLQKLTLFGNDFNLSPIPSEFGTLTRLTHLNLSDSVFSGQIPVEISQLTNLVSLDLSRNYGLKLSHPGFRSLIQHHSTLRELNLAGVDMSAEVNYDWAQTVSLALPELRVLSLSNCSLSGPIDASLLSLQYLSELYLDSNNFSSTVPDFLGSITSLTSLHLSNCRFYGEFPRNIFQLPKLQSLHISFNPELTGYLPEFPQNSALRFLDVHSTKLHGKLPHSLGNLKFLIELDLSNCSFKGPIPPSVVNLTHLESLDLSSNLLSGQIQSSLFYLPSLLELYLYANQFTSIVEEPQHSNYSFTSSFCFNSSISPSPSVSLLEDLQLNNNQLRGKIPRFIFHLTCLLNLDISSNYLSDVVDFDMFNATSLSDLDISNSGLWFTNNNRANSTSPQLYTFFARSCNISEFPDFLRYQETPLNIDLSNNKISGKIPSWIWKFSLYTMNLSHNLLTGIDLVGLASKLPLQMLVLDLHSNQIQEESPSGNYFSRTNSTSLILGNISSYLLGESYRGNPIVFSISDNKLAGRIPPTICNSNFPNIFDLSNNQLGGRIPECLTNFSNSVVLNLRGNNFHGTIPQNFIGGNLRSLNLNNNQLEGNLPRSLVNCKSLEVLDLGNNLINDTFPSWLGGLPKLWVLVLRSNKFHGSIRGPPRAENGFPMLHIIDLSFNSFTGHLPSKYFQSLKAMIAVKRDKSSLRYIGDSYYQDSVKVTIKGQEVMYGRIIEMFTTIDLSGNAFEGEIPQALGNLKSLMVLNLSRNCLAGQIPSALGHLTQLESLDLSQNKLSGQIPVELVDLTFLSVLNLSRNNLSGSIPQGRQFGTFENTSYAGNLGLCGPPLSRKCELDDATTVHQNSTSGLSKQEKEDLASIILDWKFLALGYGSGVIVGVIIGWQIIPNWRIEAFFKLTSRKRRVHGGR</sequence>
<dbReference type="AlphaFoldDB" id="A0A822YGW5"/>
<keyword evidence="10" id="KW-0325">Glycoprotein</keyword>
<evidence type="ECO:0000256" key="7">
    <source>
        <dbReference type="ARBA" id="ARBA00022737"/>
    </source>
</evidence>
<dbReference type="Pfam" id="PF00560">
    <property type="entry name" value="LRR_1"/>
    <property type="match status" value="7"/>
</dbReference>
<comment type="caution">
    <text evidence="14">The sequence shown here is derived from an EMBL/GenBank/DDBJ whole genome shotgun (WGS) entry which is preliminary data.</text>
</comment>
<evidence type="ECO:0000256" key="12">
    <source>
        <dbReference type="SAM" id="SignalP"/>
    </source>
</evidence>
<evidence type="ECO:0000259" key="13">
    <source>
        <dbReference type="Pfam" id="PF08263"/>
    </source>
</evidence>
<comment type="subcellular location">
    <subcellularLocation>
        <location evidence="1">Cell membrane</location>
        <topology evidence="1">Single-pass type I membrane protein</topology>
    </subcellularLocation>
</comment>
<gene>
    <name evidence="14" type="ORF">HUJ06_031703</name>
</gene>
<dbReference type="InterPro" id="IPR003591">
    <property type="entry name" value="Leu-rich_rpt_typical-subtyp"/>
</dbReference>
<dbReference type="InterPro" id="IPR013210">
    <property type="entry name" value="LRR_N_plant-typ"/>
</dbReference>
<keyword evidence="6 12" id="KW-0732">Signal</keyword>
<dbReference type="Pfam" id="PF13855">
    <property type="entry name" value="LRR_8"/>
    <property type="match status" value="2"/>
</dbReference>
<dbReference type="EMBL" id="DUZY01000002">
    <property type="protein sequence ID" value="DAD30235.1"/>
    <property type="molecule type" value="Genomic_DNA"/>
</dbReference>
<dbReference type="PANTHER" id="PTHR48061">
    <property type="entry name" value="LEUCINE-RICH REPEAT RECEPTOR PROTEIN KINASE EMS1-LIKE-RELATED"/>
    <property type="match status" value="1"/>
</dbReference>
<keyword evidence="5 11" id="KW-0812">Transmembrane</keyword>
<evidence type="ECO:0000313" key="14">
    <source>
        <dbReference type="EMBL" id="DAD30235.1"/>
    </source>
</evidence>
<feature type="domain" description="Leucine-rich repeat-containing N-terminal plant-type" evidence="13">
    <location>
        <begin position="33"/>
        <end position="81"/>
    </location>
</feature>